<dbReference type="Proteomes" id="UP001152519">
    <property type="component" value="Unassembled WGS sequence"/>
</dbReference>
<dbReference type="PANTHER" id="PTHR43227">
    <property type="entry name" value="BLL4140 PROTEIN"/>
    <property type="match status" value="1"/>
</dbReference>
<feature type="transmembrane region" description="Helical" evidence="7">
    <location>
        <begin position="126"/>
        <end position="146"/>
    </location>
</feature>
<feature type="region of interest" description="Disordered" evidence="8">
    <location>
        <begin position="1"/>
        <end position="25"/>
    </location>
</feature>
<keyword evidence="4 7" id="KW-0812">Transmembrane</keyword>
<keyword evidence="6 7" id="KW-0472">Membrane</keyword>
<evidence type="ECO:0000256" key="7">
    <source>
        <dbReference type="RuleBase" id="RU363032"/>
    </source>
</evidence>
<evidence type="ECO:0000259" key="9">
    <source>
        <dbReference type="PROSITE" id="PS50928"/>
    </source>
</evidence>
<keyword evidence="5 7" id="KW-1133">Transmembrane helix</keyword>
<evidence type="ECO:0000256" key="3">
    <source>
        <dbReference type="ARBA" id="ARBA00022475"/>
    </source>
</evidence>
<evidence type="ECO:0000256" key="2">
    <source>
        <dbReference type="ARBA" id="ARBA00022448"/>
    </source>
</evidence>
<evidence type="ECO:0000256" key="4">
    <source>
        <dbReference type="ARBA" id="ARBA00022692"/>
    </source>
</evidence>
<evidence type="ECO:0000256" key="1">
    <source>
        <dbReference type="ARBA" id="ARBA00004651"/>
    </source>
</evidence>
<evidence type="ECO:0000256" key="6">
    <source>
        <dbReference type="ARBA" id="ARBA00023136"/>
    </source>
</evidence>
<feature type="transmembrane region" description="Helical" evidence="7">
    <location>
        <begin position="285"/>
        <end position="307"/>
    </location>
</feature>
<keyword evidence="11" id="KW-1185">Reference proteome</keyword>
<evidence type="ECO:0000313" key="10">
    <source>
        <dbReference type="EMBL" id="CAG6393626.1"/>
    </source>
</evidence>
<dbReference type="Gene3D" id="1.10.3720.10">
    <property type="entry name" value="MetI-like"/>
    <property type="match status" value="1"/>
</dbReference>
<dbReference type="GO" id="GO:0055085">
    <property type="term" value="P:transmembrane transport"/>
    <property type="evidence" value="ECO:0007669"/>
    <property type="project" value="InterPro"/>
</dbReference>
<sequence>MTISGIRRAPAVVGGETPSPPRHQKAGSRRTVLLFLLPAFVVYTAVYIAPAVASVALSLFRYSGTGDDPKYIGLRNYRQALRDEAFRSSFVNTFKVLFFVGIAVFVMSFVLTMTMREMRARGFVRAVLFFPFLVSPVIIAIVWGFMLDPTRGLVNTTLNEVGLGSFTQVWLGPKLIFPMMMTGMGWMFTGFFVTILMAGVERIPPYYYESADLAGATRWQKFRLITLPLSWDVVGIMAVLWVINAMKTFEFIYAFTGVGTPPSATNWTAALYVYYTGFANTGQPALGSACAMTVIMLLIIAVLVVLIQRLMRRERIEF</sequence>
<dbReference type="Pfam" id="PF00528">
    <property type="entry name" value="BPD_transp_1"/>
    <property type="match status" value="1"/>
</dbReference>
<comment type="similarity">
    <text evidence="7">Belongs to the binding-protein-dependent transport system permease family.</text>
</comment>
<keyword evidence="2 7" id="KW-0813">Transport</keyword>
<organism evidence="10 11">
    <name type="scientific">Actinacidiphila cocklensis</name>
    <dbReference type="NCBI Taxonomy" id="887465"/>
    <lineage>
        <taxon>Bacteria</taxon>
        <taxon>Bacillati</taxon>
        <taxon>Actinomycetota</taxon>
        <taxon>Actinomycetes</taxon>
        <taxon>Kitasatosporales</taxon>
        <taxon>Streptomycetaceae</taxon>
        <taxon>Actinacidiphila</taxon>
    </lineage>
</organism>
<dbReference type="InterPro" id="IPR000515">
    <property type="entry name" value="MetI-like"/>
</dbReference>
<protein>
    <submittedName>
        <fullName evidence="10">Raffinose/stachyose/melibiose transport system permease protein</fullName>
    </submittedName>
</protein>
<dbReference type="AlphaFoldDB" id="A0A9W4DP01"/>
<accession>A0A9W4DP01</accession>
<gene>
    <name evidence="10" type="ORF">SCOCK_210066</name>
</gene>
<dbReference type="PROSITE" id="PS50928">
    <property type="entry name" value="ABC_TM1"/>
    <property type="match status" value="1"/>
</dbReference>
<keyword evidence="3" id="KW-1003">Cell membrane</keyword>
<proteinExistence type="inferred from homology"/>
<dbReference type="EMBL" id="CAJSLV010000050">
    <property type="protein sequence ID" value="CAG6393626.1"/>
    <property type="molecule type" value="Genomic_DNA"/>
</dbReference>
<dbReference type="SUPFAM" id="SSF161098">
    <property type="entry name" value="MetI-like"/>
    <property type="match status" value="1"/>
</dbReference>
<dbReference type="PANTHER" id="PTHR43227:SF11">
    <property type="entry name" value="BLL4140 PROTEIN"/>
    <property type="match status" value="1"/>
</dbReference>
<name>A0A9W4DP01_9ACTN</name>
<dbReference type="RefSeq" id="WP_251489458.1">
    <property type="nucleotide sequence ID" value="NZ_CAJSLV010000050.1"/>
</dbReference>
<comment type="subcellular location">
    <subcellularLocation>
        <location evidence="1 7">Cell membrane</location>
        <topology evidence="1 7">Multi-pass membrane protein</topology>
    </subcellularLocation>
</comment>
<feature type="domain" description="ABC transmembrane type-1" evidence="9">
    <location>
        <begin position="90"/>
        <end position="307"/>
    </location>
</feature>
<dbReference type="CDD" id="cd06261">
    <property type="entry name" value="TM_PBP2"/>
    <property type="match status" value="1"/>
</dbReference>
<feature type="transmembrane region" description="Helical" evidence="7">
    <location>
        <begin position="175"/>
        <end position="200"/>
    </location>
</feature>
<evidence type="ECO:0000256" key="5">
    <source>
        <dbReference type="ARBA" id="ARBA00022989"/>
    </source>
</evidence>
<feature type="transmembrane region" description="Helical" evidence="7">
    <location>
        <begin position="96"/>
        <end position="114"/>
    </location>
</feature>
<feature type="transmembrane region" description="Helical" evidence="7">
    <location>
        <begin position="221"/>
        <end position="243"/>
    </location>
</feature>
<dbReference type="GO" id="GO:0005886">
    <property type="term" value="C:plasma membrane"/>
    <property type="evidence" value="ECO:0007669"/>
    <property type="project" value="UniProtKB-SubCell"/>
</dbReference>
<evidence type="ECO:0000313" key="11">
    <source>
        <dbReference type="Proteomes" id="UP001152519"/>
    </source>
</evidence>
<comment type="caution">
    <text evidence="10">The sequence shown here is derived from an EMBL/GenBank/DDBJ whole genome shotgun (WGS) entry which is preliminary data.</text>
</comment>
<reference evidence="10" key="1">
    <citation type="submission" date="2021-05" db="EMBL/GenBank/DDBJ databases">
        <authorList>
            <person name="Arsene-Ploetze F."/>
        </authorList>
    </citation>
    <scope>NUCLEOTIDE SEQUENCE</scope>
    <source>
        <strain evidence="10">DSM 42138</strain>
    </source>
</reference>
<evidence type="ECO:0000256" key="8">
    <source>
        <dbReference type="SAM" id="MobiDB-lite"/>
    </source>
</evidence>
<feature type="transmembrane region" description="Helical" evidence="7">
    <location>
        <begin position="32"/>
        <end position="60"/>
    </location>
</feature>
<dbReference type="InterPro" id="IPR050809">
    <property type="entry name" value="UgpAE/MalFG_permease"/>
</dbReference>
<dbReference type="InterPro" id="IPR035906">
    <property type="entry name" value="MetI-like_sf"/>
</dbReference>